<sequence>MSSVEGPEPRRSLSRPRSPIPRIKQLLSIRRSLATRSPPEAEFSGFTIPTEIIANVGRHITSLPDIVNISLTLPPAKIDRLQYWFSSSQRLFDFRGLVKFSLTVNSDSLDWLSDGRPNVEKLPRRCWQMLLEHCPNLEELAIGGSAPSPRVFDTRHVTAGRWPRLRKLSLGDVILLPSTEVDGKRKEQALSNFLVAHLYLQEIDFLHPGGIGFPSTLSLPRSTLLQMHSFSGPFKYIKAIPNLSKIQTLRITTLHHCLSAFPPTYAMLRALTCLTSLTIWIDLSFANRHAIHDDESIFRTLLECCHPPSKYSASHKEFSAALCRSPQLRSFSLTKIHNPNDEDMSHTAARIAHDNPNIQRFNLRYTPESWLTHTSGRVKQYGTYEILAGEDGLGTTLLAYEWGLKTFGTYSRHYTHTLKPPKNRRSSASSLLSWSSYERARSPRPQSPQSVLSFNSLQPSTQLGL</sequence>
<evidence type="ECO:0000313" key="3">
    <source>
        <dbReference type="Proteomes" id="UP000775547"/>
    </source>
</evidence>
<evidence type="ECO:0000256" key="1">
    <source>
        <dbReference type="SAM" id="MobiDB-lite"/>
    </source>
</evidence>
<reference evidence="2" key="2">
    <citation type="submission" date="2021-10" db="EMBL/GenBank/DDBJ databases">
        <title>Phylogenomics reveals ancestral predisposition of the termite-cultivated fungus Termitomyces towards a domesticated lifestyle.</title>
        <authorList>
            <person name="Auxier B."/>
            <person name="Grum-Grzhimaylo A."/>
            <person name="Cardenas M.E."/>
            <person name="Lodge J.D."/>
            <person name="Laessoe T."/>
            <person name="Pedersen O."/>
            <person name="Smith M.E."/>
            <person name="Kuyper T.W."/>
            <person name="Franco-Molano E.A."/>
            <person name="Baroni T.J."/>
            <person name="Aanen D.K."/>
        </authorList>
    </citation>
    <scope>NUCLEOTIDE SEQUENCE</scope>
    <source>
        <strain evidence="2">AP01</strain>
        <tissue evidence="2">Mycelium</tissue>
    </source>
</reference>
<organism evidence="2 3">
    <name type="scientific">Asterophora parasitica</name>
    <dbReference type="NCBI Taxonomy" id="117018"/>
    <lineage>
        <taxon>Eukaryota</taxon>
        <taxon>Fungi</taxon>
        <taxon>Dikarya</taxon>
        <taxon>Basidiomycota</taxon>
        <taxon>Agaricomycotina</taxon>
        <taxon>Agaricomycetes</taxon>
        <taxon>Agaricomycetidae</taxon>
        <taxon>Agaricales</taxon>
        <taxon>Tricholomatineae</taxon>
        <taxon>Lyophyllaceae</taxon>
        <taxon>Asterophora</taxon>
    </lineage>
</organism>
<dbReference type="InterPro" id="IPR032675">
    <property type="entry name" value="LRR_dom_sf"/>
</dbReference>
<dbReference type="AlphaFoldDB" id="A0A9P7KAF3"/>
<dbReference type="Proteomes" id="UP000775547">
    <property type="component" value="Unassembled WGS sequence"/>
</dbReference>
<evidence type="ECO:0000313" key="2">
    <source>
        <dbReference type="EMBL" id="KAG5640816.1"/>
    </source>
</evidence>
<dbReference type="SUPFAM" id="SSF52047">
    <property type="entry name" value="RNI-like"/>
    <property type="match status" value="1"/>
</dbReference>
<protein>
    <submittedName>
        <fullName evidence="2">Uncharacterized protein</fullName>
    </submittedName>
</protein>
<name>A0A9P7KAF3_9AGAR</name>
<proteinExistence type="predicted"/>
<feature type="region of interest" description="Disordered" evidence="1">
    <location>
        <begin position="439"/>
        <end position="465"/>
    </location>
</feature>
<accession>A0A9P7KAF3</accession>
<dbReference type="OrthoDB" id="2847287at2759"/>
<dbReference type="Gene3D" id="3.80.10.10">
    <property type="entry name" value="Ribonuclease Inhibitor"/>
    <property type="match status" value="1"/>
</dbReference>
<keyword evidence="3" id="KW-1185">Reference proteome</keyword>
<gene>
    <name evidence="2" type="ORF">DXG03_006942</name>
</gene>
<reference evidence="2" key="1">
    <citation type="submission" date="2020-07" db="EMBL/GenBank/DDBJ databases">
        <authorList>
            <person name="Nieuwenhuis M."/>
            <person name="Van De Peppel L.J.J."/>
        </authorList>
    </citation>
    <scope>NUCLEOTIDE SEQUENCE</scope>
    <source>
        <strain evidence="2">AP01</strain>
        <tissue evidence="2">Mycelium</tissue>
    </source>
</reference>
<comment type="caution">
    <text evidence="2">The sequence shown here is derived from an EMBL/GenBank/DDBJ whole genome shotgun (WGS) entry which is preliminary data.</text>
</comment>
<dbReference type="EMBL" id="JABCKV010000491">
    <property type="protein sequence ID" value="KAG5640816.1"/>
    <property type="molecule type" value="Genomic_DNA"/>
</dbReference>
<feature type="compositionally biased region" description="Polar residues" evidence="1">
    <location>
        <begin position="447"/>
        <end position="465"/>
    </location>
</feature>